<name>A0A7J0DEU2_9ERIC</name>
<sequence>MFLPKSPPLMSEFLSLHPLCSLFGPHNPPQNAPNFTGLRLPLDLSHLNSLLLCGFLFSPHPLLLHNPHLPPPRLLHRPIDRCPGLVHQRKIEPFAAEIGARPERGKGTGEIGMRDLDGHVCDAIWRVDNDLRVVHSCWVREYEGLEAEREVSAKKRSRRIARVQEESMANAAKIAEVKAKELDEKVKNKYGQWVKTDFEG</sequence>
<organism evidence="1 2">
    <name type="scientific">Actinidia rufa</name>
    <dbReference type="NCBI Taxonomy" id="165716"/>
    <lineage>
        <taxon>Eukaryota</taxon>
        <taxon>Viridiplantae</taxon>
        <taxon>Streptophyta</taxon>
        <taxon>Embryophyta</taxon>
        <taxon>Tracheophyta</taxon>
        <taxon>Spermatophyta</taxon>
        <taxon>Magnoliopsida</taxon>
        <taxon>eudicotyledons</taxon>
        <taxon>Gunneridae</taxon>
        <taxon>Pentapetalae</taxon>
        <taxon>asterids</taxon>
        <taxon>Ericales</taxon>
        <taxon>Actinidiaceae</taxon>
        <taxon>Actinidia</taxon>
    </lineage>
</organism>
<keyword evidence="1" id="KW-0449">Lipoprotein</keyword>
<comment type="caution">
    <text evidence="1">The sequence shown here is derived from an EMBL/GenBank/DDBJ whole genome shotgun (WGS) entry which is preliminary data.</text>
</comment>
<protein>
    <submittedName>
        <fullName evidence="1">Putative membrane lipoprotein</fullName>
    </submittedName>
</protein>
<dbReference type="Proteomes" id="UP000585474">
    <property type="component" value="Unassembled WGS sequence"/>
</dbReference>
<gene>
    <name evidence="1" type="ORF">Acr_00g0030560</name>
</gene>
<accession>A0A7J0DEU2</accession>
<dbReference type="PANTHER" id="PTHR39113:SF1">
    <property type="entry name" value="MEMBRANE LIPOPROTEIN"/>
    <property type="match status" value="1"/>
</dbReference>
<evidence type="ECO:0000313" key="2">
    <source>
        <dbReference type="Proteomes" id="UP000585474"/>
    </source>
</evidence>
<reference evidence="2" key="1">
    <citation type="submission" date="2019-07" db="EMBL/GenBank/DDBJ databases">
        <title>De Novo Assembly of kiwifruit Actinidia rufa.</title>
        <authorList>
            <person name="Sugita-Konishi S."/>
            <person name="Sato K."/>
            <person name="Mori E."/>
            <person name="Abe Y."/>
            <person name="Kisaki G."/>
            <person name="Hamano K."/>
            <person name="Suezawa K."/>
            <person name="Otani M."/>
            <person name="Fukuda T."/>
            <person name="Manabe T."/>
            <person name="Gomi K."/>
            <person name="Tabuchi M."/>
            <person name="Akimitsu K."/>
            <person name="Kataoka I."/>
        </authorList>
    </citation>
    <scope>NUCLEOTIDE SEQUENCE [LARGE SCALE GENOMIC DNA]</scope>
    <source>
        <strain evidence="2">cv. Fuchu</strain>
    </source>
</reference>
<dbReference type="PANTHER" id="PTHR39113">
    <property type="entry name" value="MEMBRANE LIPOPROTEIN-RELATED"/>
    <property type="match status" value="1"/>
</dbReference>
<dbReference type="OrthoDB" id="2017304at2759"/>
<evidence type="ECO:0000313" key="1">
    <source>
        <dbReference type="EMBL" id="GFS33779.1"/>
    </source>
</evidence>
<keyword evidence="2" id="KW-1185">Reference proteome</keyword>
<dbReference type="AlphaFoldDB" id="A0A7J0DEU2"/>
<proteinExistence type="predicted"/>
<dbReference type="EMBL" id="BJWL01000198">
    <property type="protein sequence ID" value="GFS33779.1"/>
    <property type="molecule type" value="Genomic_DNA"/>
</dbReference>